<dbReference type="GO" id="GO:0004252">
    <property type="term" value="F:serine-type endopeptidase activity"/>
    <property type="evidence" value="ECO:0007669"/>
    <property type="project" value="InterPro"/>
</dbReference>
<dbReference type="InterPro" id="IPR009003">
    <property type="entry name" value="Peptidase_S1_PA"/>
</dbReference>
<dbReference type="PROSITE" id="PS50240">
    <property type="entry name" value="TRYPSIN_DOM"/>
    <property type="match status" value="1"/>
</dbReference>
<evidence type="ECO:0000256" key="2">
    <source>
        <dbReference type="ARBA" id="ARBA00010047"/>
    </source>
</evidence>
<dbReference type="Proteomes" id="UP000295192">
    <property type="component" value="Unassembled WGS sequence"/>
</dbReference>
<feature type="compositionally biased region" description="Polar residues" evidence="8">
    <location>
        <begin position="160"/>
        <end position="173"/>
    </location>
</feature>
<keyword evidence="6" id="KW-1015">Disulfide bond</keyword>
<reference evidence="11 12" key="1">
    <citation type="journal article" date="2019" name="J. Hered.">
        <title>An Improved Genome Assembly for Drosophila navojoa, the Basal Species in the mojavensis Cluster.</title>
        <authorList>
            <person name="Vanderlinde T."/>
            <person name="Dupim E.G."/>
            <person name="Nazario-Yepiz N.O."/>
            <person name="Carvalho A.B."/>
        </authorList>
    </citation>
    <scope>NUCLEOTIDE SEQUENCE [LARGE SCALE GENOMIC DNA]</scope>
    <source>
        <strain evidence="11">Navoj_Jal97</strain>
        <tissue evidence="11">Whole organism</tissue>
    </source>
</reference>
<gene>
    <name evidence="11" type="ORF">AWZ03_010612</name>
</gene>
<dbReference type="InterPro" id="IPR043504">
    <property type="entry name" value="Peptidase_S1_PA_chymotrypsin"/>
</dbReference>
<name>A0A484B3T4_DRONA</name>
<comment type="caution">
    <text evidence="11">The sequence shown here is derived from an EMBL/GenBank/DDBJ whole genome shotgun (WGS) entry which is preliminary data.</text>
</comment>
<keyword evidence="4" id="KW-0964">Secreted</keyword>
<accession>A0A484B3T4</accession>
<evidence type="ECO:0000256" key="9">
    <source>
        <dbReference type="SAM" id="SignalP"/>
    </source>
</evidence>
<dbReference type="CDD" id="cd00190">
    <property type="entry name" value="Tryp_SPc"/>
    <property type="match status" value="1"/>
</dbReference>
<dbReference type="SMART" id="SM00020">
    <property type="entry name" value="Tryp_SPc"/>
    <property type="match status" value="1"/>
</dbReference>
<feature type="chain" id="PRO_5019758875" description="Peptidase S1 domain-containing protein" evidence="9">
    <location>
        <begin position="20"/>
        <end position="763"/>
    </location>
</feature>
<dbReference type="Pfam" id="PF04668">
    <property type="entry name" value="Tsg"/>
    <property type="match status" value="1"/>
</dbReference>
<organism evidence="11 12">
    <name type="scientific">Drosophila navojoa</name>
    <name type="common">Fruit fly</name>
    <dbReference type="NCBI Taxonomy" id="7232"/>
    <lineage>
        <taxon>Eukaryota</taxon>
        <taxon>Metazoa</taxon>
        <taxon>Ecdysozoa</taxon>
        <taxon>Arthropoda</taxon>
        <taxon>Hexapoda</taxon>
        <taxon>Insecta</taxon>
        <taxon>Pterygota</taxon>
        <taxon>Neoptera</taxon>
        <taxon>Endopterygota</taxon>
        <taxon>Diptera</taxon>
        <taxon>Brachycera</taxon>
        <taxon>Muscomorpha</taxon>
        <taxon>Ephydroidea</taxon>
        <taxon>Drosophilidae</taxon>
        <taxon>Drosophila</taxon>
    </lineage>
</organism>
<evidence type="ECO:0000256" key="8">
    <source>
        <dbReference type="SAM" id="MobiDB-lite"/>
    </source>
</evidence>
<dbReference type="FunFam" id="2.40.10.10:FF:000068">
    <property type="entry name" value="transmembrane protease serine 2"/>
    <property type="match status" value="1"/>
</dbReference>
<dbReference type="PANTHER" id="PTHR12312">
    <property type="entry name" value="TWISTED GASTRULATION PROTEIN HOMOLOG 1-A-RELATED"/>
    <property type="match status" value="1"/>
</dbReference>
<dbReference type="InterPro" id="IPR057726">
    <property type="entry name" value="Tsg_C"/>
</dbReference>
<dbReference type="GO" id="GO:0005615">
    <property type="term" value="C:extracellular space"/>
    <property type="evidence" value="ECO:0007669"/>
    <property type="project" value="TreeGrafter"/>
</dbReference>
<evidence type="ECO:0000259" key="10">
    <source>
        <dbReference type="PROSITE" id="PS50240"/>
    </source>
</evidence>
<keyword evidence="12" id="KW-1185">Reference proteome</keyword>
<dbReference type="InterPro" id="IPR031986">
    <property type="entry name" value="GD_N"/>
</dbReference>
<keyword evidence="7" id="KW-0325">Glycoprotein</keyword>
<evidence type="ECO:0000256" key="4">
    <source>
        <dbReference type="ARBA" id="ARBA00022525"/>
    </source>
</evidence>
<dbReference type="EMBL" id="LSRL02000186">
    <property type="protein sequence ID" value="TDG42962.1"/>
    <property type="molecule type" value="Genomic_DNA"/>
</dbReference>
<evidence type="ECO:0000256" key="7">
    <source>
        <dbReference type="ARBA" id="ARBA00023180"/>
    </source>
</evidence>
<dbReference type="InterPro" id="IPR057635">
    <property type="entry name" value="Tsg_N"/>
</dbReference>
<dbReference type="InterPro" id="IPR001254">
    <property type="entry name" value="Trypsin_dom"/>
</dbReference>
<dbReference type="Gene3D" id="2.40.10.10">
    <property type="entry name" value="Trypsin-like serine proteases"/>
    <property type="match status" value="2"/>
</dbReference>
<feature type="signal peptide" evidence="9">
    <location>
        <begin position="1"/>
        <end position="19"/>
    </location>
</feature>
<evidence type="ECO:0000256" key="5">
    <source>
        <dbReference type="ARBA" id="ARBA00022729"/>
    </source>
</evidence>
<dbReference type="PANTHER" id="PTHR12312:SF16">
    <property type="entry name" value="TWISTED GASTRULATION PROTEIN HOMOLOG 1-A-RELATED"/>
    <property type="match status" value="1"/>
</dbReference>
<proteinExistence type="inferred from homology"/>
<sequence length="763" mass="84053">MQFTTILLICIEQFTKALAQGMPVSPCPKVFQYRFDGSEWFGLAAIRNPDVQALQIRITLSMRGKPTTNYLGEIELLTRGRFTSNAPVLYKIRFPKHHFPPKLVLISVNNQVICFGAADHSIFMTQIQLEHTRKLTFIADNSSSGLTLSPSVEGDLGLESSGNPKQPTQLHSTQFKKKPFHAPGEVCGRVDKALDFRLPKRRQRKMISAASAASAASTPAAPRFAAEPAGQLPVFDSEYDEDESPEDEDDGIVLVDGQGTATGNTMLPSLTRGAWPWLAAIYVNNLTSLNYQCGGTLVSARVVISSAHCFQMFNQRYTANEVLVFLGRHNLKNWNEDGSLAAPVDGIYIHSDYNGQLSNYDADIAVILLKNEVRFNTFIQPVCLWSGSSKMEYIVGEHGIVIGWSFDRSRNATAISKSPATAAEAKFIPIVVKAPIVSNAECFKANEHFRSLSSNRTFCAGFLLDGQRGGGRRERRERRGAGTGISGAGLMILRNNRWMLRGTVSAALPSDKNLSSDPAQCFMLKLVLIIIGFGATAVANDDGCNEMVCGSVVSKCLLTQSCQCKLNDCHCCKDCLNCLGELYTECCGCLDMCPKHKDVSAAMTLRSEIGDVDGVPELFDTLTAEDDDQWSTIRIPMRVGLKQRMEDESNLISLPRHSRPADTVNCTVIYVNSCIRSNKCKQQCESMGANSYRWFHDGCCECVGAHCLNYGINESRCSSCPEQDLLTADAASSDADQDLERIFGFEDDAPNDMWDYVEDEEMD</sequence>
<evidence type="ECO:0000313" key="11">
    <source>
        <dbReference type="EMBL" id="TDG42962.1"/>
    </source>
</evidence>
<dbReference type="Pfam" id="PF00089">
    <property type="entry name" value="Trypsin"/>
    <property type="match status" value="1"/>
</dbReference>
<feature type="region of interest" description="Disordered" evidence="8">
    <location>
        <begin position="150"/>
        <end position="181"/>
    </location>
</feature>
<feature type="domain" description="Peptidase S1" evidence="10">
    <location>
        <begin position="254"/>
        <end position="521"/>
    </location>
</feature>
<dbReference type="AlphaFoldDB" id="A0A484B3T4"/>
<dbReference type="Pfam" id="PF16030">
    <property type="entry name" value="GD_N"/>
    <property type="match status" value="1"/>
</dbReference>
<evidence type="ECO:0000313" key="12">
    <source>
        <dbReference type="Proteomes" id="UP000295192"/>
    </source>
</evidence>
<keyword evidence="5 9" id="KW-0732">Signal</keyword>
<comment type="subcellular location">
    <subcellularLocation>
        <location evidence="1">Secreted</location>
    </subcellularLocation>
</comment>
<dbReference type="GO" id="GO:0006508">
    <property type="term" value="P:proteolysis"/>
    <property type="evidence" value="ECO:0007669"/>
    <property type="project" value="InterPro"/>
</dbReference>
<dbReference type="OrthoDB" id="10037323at2759"/>
<dbReference type="SUPFAM" id="SSF50494">
    <property type="entry name" value="Trypsin-like serine proteases"/>
    <property type="match status" value="1"/>
</dbReference>
<evidence type="ECO:0000256" key="6">
    <source>
        <dbReference type="ARBA" id="ARBA00023157"/>
    </source>
</evidence>
<evidence type="ECO:0000256" key="3">
    <source>
        <dbReference type="ARBA" id="ARBA00022473"/>
    </source>
</evidence>
<evidence type="ECO:0000256" key="1">
    <source>
        <dbReference type="ARBA" id="ARBA00004613"/>
    </source>
</evidence>
<dbReference type="GO" id="GO:0030510">
    <property type="term" value="P:regulation of BMP signaling pathway"/>
    <property type="evidence" value="ECO:0007669"/>
    <property type="project" value="TreeGrafter"/>
</dbReference>
<comment type="similarity">
    <text evidence="2">Belongs to the twisted gastrulation protein family.</text>
</comment>
<keyword evidence="3" id="KW-0217">Developmental protein</keyword>
<dbReference type="STRING" id="7232.A0A484B3T4"/>
<dbReference type="InterPro" id="IPR006761">
    <property type="entry name" value="Tsg"/>
</dbReference>
<protein>
    <recommendedName>
        <fullName evidence="10">Peptidase S1 domain-containing protein</fullName>
    </recommendedName>
</protein>
<dbReference type="Pfam" id="PF23782">
    <property type="entry name" value="Tsg_N"/>
    <property type="match status" value="1"/>
</dbReference>